<accession>H6BYD0</accession>
<dbReference type="HOGENOM" id="CLU_2196979_0_0_1"/>
<dbReference type="Proteomes" id="UP000007304">
    <property type="component" value="Unassembled WGS sequence"/>
</dbReference>
<dbReference type="EMBL" id="JH226133">
    <property type="protein sequence ID" value="EHY56700.1"/>
    <property type="molecule type" value="Genomic_DNA"/>
</dbReference>
<evidence type="ECO:0000313" key="1">
    <source>
        <dbReference type="EMBL" id="EHY56700.1"/>
    </source>
</evidence>
<keyword evidence="2" id="KW-1185">Reference proteome</keyword>
<sequence>MRPVELAIMGESTMQCPCMCSTSLPARWTTSSTKSMSVALLSGPPRRHRMPSRPLRTGERILPEVQSTFVEWQGVRTSGPDSSDNMDTVSDVHRKDTTAYYFPGTGTA</sequence>
<proteinExistence type="predicted"/>
<organism evidence="1 2">
    <name type="scientific">Exophiala dermatitidis (strain ATCC 34100 / CBS 525.76 / NIH/UT8656)</name>
    <name type="common">Black yeast</name>
    <name type="synonym">Wangiella dermatitidis</name>
    <dbReference type="NCBI Taxonomy" id="858893"/>
    <lineage>
        <taxon>Eukaryota</taxon>
        <taxon>Fungi</taxon>
        <taxon>Dikarya</taxon>
        <taxon>Ascomycota</taxon>
        <taxon>Pezizomycotina</taxon>
        <taxon>Eurotiomycetes</taxon>
        <taxon>Chaetothyriomycetidae</taxon>
        <taxon>Chaetothyriales</taxon>
        <taxon>Herpotrichiellaceae</taxon>
        <taxon>Exophiala</taxon>
    </lineage>
</organism>
<dbReference type="EMBL" id="JH226133">
    <property type="protein sequence ID" value="EHY56698.1"/>
    <property type="molecule type" value="Genomic_DNA"/>
</dbReference>
<dbReference type="AlphaFoldDB" id="H6BYD0"/>
<name>H6BYD0_EXODN</name>
<protein>
    <submittedName>
        <fullName evidence="1">Uncharacterized protein</fullName>
    </submittedName>
</protein>
<reference evidence="1" key="1">
    <citation type="submission" date="2011-07" db="EMBL/GenBank/DDBJ databases">
        <title>The Genome Sequence of Exophiala (Wangiella) dermatitidis NIH/UT8656.</title>
        <authorList>
            <consortium name="The Broad Institute Genome Sequencing Platform"/>
            <person name="Cuomo C."/>
            <person name="Wang Z."/>
            <person name="Hunicke-Smith S."/>
            <person name="Szanislo P.J."/>
            <person name="Earl A."/>
            <person name="Young S.K."/>
            <person name="Zeng Q."/>
            <person name="Gargeya S."/>
            <person name="Fitzgerald M."/>
            <person name="Haas B."/>
            <person name="Abouelleil A."/>
            <person name="Alvarado L."/>
            <person name="Arachchi H.M."/>
            <person name="Berlin A."/>
            <person name="Brown A."/>
            <person name="Chapman S.B."/>
            <person name="Chen Z."/>
            <person name="Dunbar C."/>
            <person name="Freedman E."/>
            <person name="Gearin G."/>
            <person name="Gellesch M."/>
            <person name="Goldberg J."/>
            <person name="Griggs A."/>
            <person name="Gujja S."/>
            <person name="Heiman D."/>
            <person name="Howarth C."/>
            <person name="Larson L."/>
            <person name="Lui A."/>
            <person name="MacDonald P.J.P."/>
            <person name="Montmayeur A."/>
            <person name="Murphy C."/>
            <person name="Neiman D."/>
            <person name="Pearson M."/>
            <person name="Priest M."/>
            <person name="Roberts A."/>
            <person name="Saif S."/>
            <person name="Shea T."/>
            <person name="Shenoy N."/>
            <person name="Sisk P."/>
            <person name="Stolte C."/>
            <person name="Sykes S."/>
            <person name="Wortman J."/>
            <person name="Nusbaum C."/>
            <person name="Birren B."/>
        </authorList>
    </citation>
    <scope>NUCLEOTIDE SEQUENCE</scope>
    <source>
        <strain evidence="1">NIH/UT8656</strain>
    </source>
</reference>
<dbReference type="GeneID" id="20309409"/>
<evidence type="ECO:0000313" key="2">
    <source>
        <dbReference type="Proteomes" id="UP000007304"/>
    </source>
</evidence>
<gene>
    <name evidence="1" type="ORF">HMPREF1120_04770</name>
</gene>
<dbReference type="RefSeq" id="XP_009157159.1">
    <property type="nucleotide sequence ID" value="XM_009158911.1"/>
</dbReference>
<dbReference type="RefSeq" id="XP_009157161.1">
    <property type="nucleotide sequence ID" value="XM_009158913.1"/>
</dbReference>
<dbReference type="VEuPathDB" id="FungiDB:HMPREF1120_04770"/>
<dbReference type="EMBL" id="JH226133">
    <property type="protein sequence ID" value="EHY56699.1"/>
    <property type="molecule type" value="Genomic_DNA"/>
</dbReference>
<dbReference type="RefSeq" id="XP_009157160.1">
    <property type="nucleotide sequence ID" value="XM_009158912.1"/>
</dbReference>